<evidence type="ECO:0000313" key="2">
    <source>
        <dbReference type="Proteomes" id="UP000251075"/>
    </source>
</evidence>
<sequence length="59" mass="6746">MLAVSAFTESRNSLLRCGACRYFTHERCCNSTARLDGEDQKTGECPYFRFAQSHAPTFY</sequence>
<gene>
    <name evidence="1" type="ORF">CU669_17245</name>
</gene>
<keyword evidence="2" id="KW-1185">Reference proteome</keyword>
<comment type="caution">
    <text evidence="1">The sequence shown here is derived from an EMBL/GenBank/DDBJ whole genome shotgun (WGS) entry which is preliminary data.</text>
</comment>
<dbReference type="EMBL" id="PGTO01000018">
    <property type="protein sequence ID" value="RAU20686.1"/>
    <property type="molecule type" value="Genomic_DNA"/>
</dbReference>
<dbReference type="RefSeq" id="WP_112146840.1">
    <property type="nucleotide sequence ID" value="NZ_PGTO01000018.1"/>
</dbReference>
<dbReference type="AlphaFoldDB" id="A0A364NUE1"/>
<reference evidence="1 2" key="1">
    <citation type="submission" date="2017-11" db="EMBL/GenBank/DDBJ databases">
        <title>Draft genome sequence of magnetotactic bacterium Magnetospirillum kuznetsovii LBB-42.</title>
        <authorList>
            <person name="Grouzdev D.S."/>
            <person name="Rysina M.S."/>
            <person name="Baslerov R.V."/>
            <person name="Koziaeva V."/>
        </authorList>
    </citation>
    <scope>NUCLEOTIDE SEQUENCE [LARGE SCALE GENOMIC DNA]</scope>
    <source>
        <strain evidence="1 2">LBB-42</strain>
    </source>
</reference>
<accession>A0A364NUE1</accession>
<protein>
    <submittedName>
        <fullName evidence="1">Uncharacterized protein</fullName>
    </submittedName>
</protein>
<dbReference type="Proteomes" id="UP000251075">
    <property type="component" value="Unassembled WGS sequence"/>
</dbReference>
<proteinExistence type="predicted"/>
<organism evidence="1 2">
    <name type="scientific">Paramagnetospirillum kuznetsovii</name>
    <dbReference type="NCBI Taxonomy" id="2053833"/>
    <lineage>
        <taxon>Bacteria</taxon>
        <taxon>Pseudomonadati</taxon>
        <taxon>Pseudomonadota</taxon>
        <taxon>Alphaproteobacteria</taxon>
        <taxon>Rhodospirillales</taxon>
        <taxon>Magnetospirillaceae</taxon>
        <taxon>Paramagnetospirillum</taxon>
    </lineage>
</organism>
<dbReference type="OrthoDB" id="7359746at2"/>
<name>A0A364NUE1_9PROT</name>
<evidence type="ECO:0000313" key="1">
    <source>
        <dbReference type="EMBL" id="RAU20686.1"/>
    </source>
</evidence>